<gene>
    <name evidence="11" type="ORF">GCM10023215_36310</name>
</gene>
<feature type="transmembrane region" description="Helical" evidence="9">
    <location>
        <begin position="286"/>
        <end position="304"/>
    </location>
</feature>
<evidence type="ECO:0000313" key="11">
    <source>
        <dbReference type="EMBL" id="GAA4695281.1"/>
    </source>
</evidence>
<feature type="domain" description="Glycosyltransferase RgtA/B/C/D-like" evidence="10">
    <location>
        <begin position="67"/>
        <end position="226"/>
    </location>
</feature>
<evidence type="ECO:0000313" key="12">
    <source>
        <dbReference type="Proteomes" id="UP001500325"/>
    </source>
</evidence>
<proteinExistence type="predicted"/>
<evidence type="ECO:0000256" key="8">
    <source>
        <dbReference type="SAM" id="MobiDB-lite"/>
    </source>
</evidence>
<dbReference type="EMBL" id="BAABIC010000011">
    <property type="protein sequence ID" value="GAA4695281.1"/>
    <property type="molecule type" value="Genomic_DNA"/>
</dbReference>
<dbReference type="InterPro" id="IPR038731">
    <property type="entry name" value="RgtA/B/C-like"/>
</dbReference>
<feature type="transmembrane region" description="Helical" evidence="9">
    <location>
        <begin position="88"/>
        <end position="108"/>
    </location>
</feature>
<keyword evidence="3" id="KW-0328">Glycosyltransferase</keyword>
<comment type="caution">
    <text evidence="11">The sequence shown here is derived from an EMBL/GenBank/DDBJ whole genome shotgun (WGS) entry which is preliminary data.</text>
</comment>
<comment type="subcellular location">
    <subcellularLocation>
        <location evidence="1">Cell membrane</location>
        <topology evidence="1">Multi-pass membrane protein</topology>
    </subcellularLocation>
</comment>
<dbReference type="PANTHER" id="PTHR33908:SF11">
    <property type="entry name" value="MEMBRANE PROTEIN"/>
    <property type="match status" value="1"/>
</dbReference>
<feature type="transmembrane region" description="Helical" evidence="9">
    <location>
        <begin position="27"/>
        <end position="47"/>
    </location>
</feature>
<keyword evidence="12" id="KW-1185">Reference proteome</keyword>
<feature type="transmembrane region" description="Helical" evidence="9">
    <location>
        <begin position="146"/>
        <end position="170"/>
    </location>
</feature>
<feature type="transmembrane region" description="Helical" evidence="9">
    <location>
        <begin position="207"/>
        <end position="225"/>
    </location>
</feature>
<dbReference type="Pfam" id="PF13231">
    <property type="entry name" value="PMT_2"/>
    <property type="match status" value="1"/>
</dbReference>
<keyword evidence="7 9" id="KW-0472">Membrane</keyword>
<evidence type="ECO:0000256" key="7">
    <source>
        <dbReference type="ARBA" id="ARBA00023136"/>
    </source>
</evidence>
<evidence type="ECO:0000259" key="10">
    <source>
        <dbReference type="Pfam" id="PF13231"/>
    </source>
</evidence>
<organism evidence="11 12">
    <name type="scientific">Pseudonocardia yuanmonensis</name>
    <dbReference type="NCBI Taxonomy" id="1095914"/>
    <lineage>
        <taxon>Bacteria</taxon>
        <taxon>Bacillati</taxon>
        <taxon>Actinomycetota</taxon>
        <taxon>Actinomycetes</taxon>
        <taxon>Pseudonocardiales</taxon>
        <taxon>Pseudonocardiaceae</taxon>
        <taxon>Pseudonocardia</taxon>
    </lineage>
</organism>
<keyword evidence="4" id="KW-0808">Transferase</keyword>
<feature type="region of interest" description="Disordered" evidence="8">
    <location>
        <begin position="1"/>
        <end position="20"/>
    </location>
</feature>
<protein>
    <submittedName>
        <fullName evidence="11">Glycosyltransferase family 39 protein</fullName>
    </submittedName>
</protein>
<evidence type="ECO:0000256" key="1">
    <source>
        <dbReference type="ARBA" id="ARBA00004651"/>
    </source>
</evidence>
<accession>A0ABP8WTI3</accession>
<feature type="transmembrane region" description="Helical" evidence="9">
    <location>
        <begin position="310"/>
        <end position="327"/>
    </location>
</feature>
<dbReference type="PANTHER" id="PTHR33908">
    <property type="entry name" value="MANNOSYLTRANSFERASE YKCB-RELATED"/>
    <property type="match status" value="1"/>
</dbReference>
<evidence type="ECO:0000256" key="5">
    <source>
        <dbReference type="ARBA" id="ARBA00022692"/>
    </source>
</evidence>
<feature type="transmembrane region" description="Helical" evidence="9">
    <location>
        <begin position="120"/>
        <end position="140"/>
    </location>
</feature>
<keyword evidence="2" id="KW-1003">Cell membrane</keyword>
<keyword evidence="6 9" id="KW-1133">Transmembrane helix</keyword>
<evidence type="ECO:0000256" key="9">
    <source>
        <dbReference type="SAM" id="Phobius"/>
    </source>
</evidence>
<dbReference type="Proteomes" id="UP001500325">
    <property type="component" value="Unassembled WGS sequence"/>
</dbReference>
<feature type="transmembrane region" description="Helical" evidence="9">
    <location>
        <begin position="334"/>
        <end position="356"/>
    </location>
</feature>
<evidence type="ECO:0000256" key="6">
    <source>
        <dbReference type="ARBA" id="ARBA00022989"/>
    </source>
</evidence>
<keyword evidence="5 9" id="KW-0812">Transmembrane</keyword>
<feature type="transmembrane region" description="Helical" evidence="9">
    <location>
        <begin position="260"/>
        <end position="279"/>
    </location>
</feature>
<name>A0ABP8WTI3_9PSEU</name>
<feature type="transmembrane region" description="Helical" evidence="9">
    <location>
        <begin position="182"/>
        <end position="201"/>
    </location>
</feature>
<evidence type="ECO:0000256" key="4">
    <source>
        <dbReference type="ARBA" id="ARBA00022679"/>
    </source>
</evidence>
<dbReference type="InterPro" id="IPR050297">
    <property type="entry name" value="LipidA_mod_glycosyltrf_83"/>
</dbReference>
<reference evidence="12" key="1">
    <citation type="journal article" date="2019" name="Int. J. Syst. Evol. Microbiol.">
        <title>The Global Catalogue of Microorganisms (GCM) 10K type strain sequencing project: providing services to taxonomists for standard genome sequencing and annotation.</title>
        <authorList>
            <consortium name="The Broad Institute Genomics Platform"/>
            <consortium name="The Broad Institute Genome Sequencing Center for Infectious Disease"/>
            <person name="Wu L."/>
            <person name="Ma J."/>
        </authorList>
    </citation>
    <scope>NUCLEOTIDE SEQUENCE [LARGE SCALE GENOMIC DNA]</scope>
    <source>
        <strain evidence="12">JCM 18055</strain>
    </source>
</reference>
<evidence type="ECO:0000256" key="2">
    <source>
        <dbReference type="ARBA" id="ARBA00022475"/>
    </source>
</evidence>
<evidence type="ECO:0000256" key="3">
    <source>
        <dbReference type="ARBA" id="ARBA00022676"/>
    </source>
</evidence>
<sequence>MRGVSERQSPRATGDTTGRPPFARRSVPVIAALLVVVLLVAAGGYGYHRDELYFLAAGRHPAWGYVDQGPLTPLLARLATALAGDSLVVLRVLPALFMGLLVVVTALLAREFGGGRGAQALAAGCTAVSAIVLQTGHLLSTTTFDLLVWAVVAWLAVRALGTGGPPWLLVGLAAGIGLQNKPLVAFLLLGLLVGLVVAGPRQPLRDPWFWGAGLLALALWTPYLAWQAVHGWPQLELSGAIAAGGSTSSEPWWLVVPFQVVLVSPLLVPVWVAGLVALWRSRTYRLFPVAYAVLAVLFMVTGGKPYYLCGLYPVLLAAGAAPVLRWARAGHGRAGLLGAALVLSALTNATLMLPVVPVAALRDTPVTAMVPDVGETVGWPELAGTVAGVVAAQPAGAVVLTRNYGEAGAVQRFAPGVPVVSGHNSYADWGVPPDSADTSVVIGYGPEVLRQWFGSVEPAAVIDNGIGLDNQEQGRTVWVCRDPVASWTTLWPRIRHVG</sequence>